<evidence type="ECO:0000313" key="1">
    <source>
        <dbReference type="EMBL" id="KAK7913613.1"/>
    </source>
</evidence>
<sequence length="108" mass="12538">MLERERETRERQGGSEVVLCKGGAQLLRNAKHHIPRKKMEMQADYVRGKRGRDYLLHNVTLDIPERLQLVIQTSLFLITSPLLQCPASEDKKGTTPVLYFYHRHNPTN</sequence>
<proteinExistence type="predicted"/>
<organism evidence="1 2">
    <name type="scientific">Mugilogobius chulae</name>
    <name type="common">yellowstripe goby</name>
    <dbReference type="NCBI Taxonomy" id="88201"/>
    <lineage>
        <taxon>Eukaryota</taxon>
        <taxon>Metazoa</taxon>
        <taxon>Chordata</taxon>
        <taxon>Craniata</taxon>
        <taxon>Vertebrata</taxon>
        <taxon>Euteleostomi</taxon>
        <taxon>Actinopterygii</taxon>
        <taxon>Neopterygii</taxon>
        <taxon>Teleostei</taxon>
        <taxon>Neoteleostei</taxon>
        <taxon>Acanthomorphata</taxon>
        <taxon>Gobiaria</taxon>
        <taxon>Gobiiformes</taxon>
        <taxon>Gobioidei</taxon>
        <taxon>Gobiidae</taxon>
        <taxon>Gobionellinae</taxon>
        <taxon>Mugilogobius</taxon>
    </lineage>
</organism>
<reference evidence="2" key="1">
    <citation type="submission" date="2024-04" db="EMBL/GenBank/DDBJ databases">
        <title>Salinicola lusitanus LLJ914,a marine bacterium isolated from the Okinawa Trough.</title>
        <authorList>
            <person name="Li J."/>
        </authorList>
    </citation>
    <scope>NUCLEOTIDE SEQUENCE [LARGE SCALE GENOMIC DNA]</scope>
</reference>
<keyword evidence="2" id="KW-1185">Reference proteome</keyword>
<gene>
    <name evidence="1" type="ORF">WMY93_013824</name>
</gene>
<name>A0AAW0P2M4_9GOBI</name>
<protein>
    <submittedName>
        <fullName evidence="1">Uncharacterized protein</fullName>
    </submittedName>
</protein>
<dbReference type="AlphaFoldDB" id="A0AAW0P2M4"/>
<dbReference type="Proteomes" id="UP001460270">
    <property type="component" value="Unassembled WGS sequence"/>
</dbReference>
<evidence type="ECO:0000313" key="2">
    <source>
        <dbReference type="Proteomes" id="UP001460270"/>
    </source>
</evidence>
<dbReference type="EMBL" id="JBBPFD010000009">
    <property type="protein sequence ID" value="KAK7913613.1"/>
    <property type="molecule type" value="Genomic_DNA"/>
</dbReference>
<comment type="caution">
    <text evidence="1">The sequence shown here is derived from an EMBL/GenBank/DDBJ whole genome shotgun (WGS) entry which is preliminary data.</text>
</comment>
<accession>A0AAW0P2M4</accession>